<gene>
    <name evidence="2" type="ORF">DTER00134_LOCUS16096</name>
</gene>
<protein>
    <submittedName>
        <fullName evidence="2">Uncharacterized protein</fullName>
    </submittedName>
</protein>
<feature type="region of interest" description="Disordered" evidence="1">
    <location>
        <begin position="1"/>
        <end position="21"/>
    </location>
</feature>
<accession>A0A7S3R383</accession>
<evidence type="ECO:0000256" key="1">
    <source>
        <dbReference type="SAM" id="MobiDB-lite"/>
    </source>
</evidence>
<organism evidence="2">
    <name type="scientific">Dunaliella tertiolecta</name>
    <name type="common">Green alga</name>
    <dbReference type="NCBI Taxonomy" id="3047"/>
    <lineage>
        <taxon>Eukaryota</taxon>
        <taxon>Viridiplantae</taxon>
        <taxon>Chlorophyta</taxon>
        <taxon>core chlorophytes</taxon>
        <taxon>Chlorophyceae</taxon>
        <taxon>CS clade</taxon>
        <taxon>Chlamydomonadales</taxon>
        <taxon>Dunaliellaceae</taxon>
        <taxon>Dunaliella</taxon>
    </lineage>
</organism>
<sequence>MLESTLLGEDGMEPSRYRSSMAPIDEPSFQAALASVMYGQNDVDNEGRSRMEDLRVTLDQAAYVSFGAGALSHRGNINVLILDMLRQKGVKKGVSKEGGCSAH</sequence>
<evidence type="ECO:0000313" key="2">
    <source>
        <dbReference type="EMBL" id="CAE0501023.1"/>
    </source>
</evidence>
<proteinExistence type="predicted"/>
<reference evidence="2" key="1">
    <citation type="submission" date="2021-01" db="EMBL/GenBank/DDBJ databases">
        <authorList>
            <person name="Corre E."/>
            <person name="Pelletier E."/>
            <person name="Niang G."/>
            <person name="Scheremetjew M."/>
            <person name="Finn R."/>
            <person name="Kale V."/>
            <person name="Holt S."/>
            <person name="Cochrane G."/>
            <person name="Meng A."/>
            <person name="Brown T."/>
            <person name="Cohen L."/>
        </authorList>
    </citation>
    <scope>NUCLEOTIDE SEQUENCE</scope>
    <source>
        <strain evidence="2">CCMP1320</strain>
    </source>
</reference>
<dbReference type="AlphaFoldDB" id="A0A7S3R383"/>
<name>A0A7S3R383_DUNTE</name>
<dbReference type="EMBL" id="HBIP01026654">
    <property type="protein sequence ID" value="CAE0501023.1"/>
    <property type="molecule type" value="Transcribed_RNA"/>
</dbReference>